<reference evidence="1" key="1">
    <citation type="submission" date="2013-08" db="EMBL/GenBank/DDBJ databases">
        <authorList>
            <person name="Mendez C."/>
            <person name="Richter M."/>
            <person name="Ferrer M."/>
            <person name="Sanchez J."/>
        </authorList>
    </citation>
    <scope>NUCLEOTIDE SEQUENCE</scope>
</reference>
<reference evidence="1" key="2">
    <citation type="journal article" date="2014" name="ISME J.">
        <title>Microbial stratification in low pH oxic and suboxic macroscopic growths along an acid mine drainage.</title>
        <authorList>
            <person name="Mendez-Garcia C."/>
            <person name="Mesa V."/>
            <person name="Sprenger R.R."/>
            <person name="Richter M."/>
            <person name="Diez M.S."/>
            <person name="Solano J."/>
            <person name="Bargiela R."/>
            <person name="Golyshina O.V."/>
            <person name="Manteca A."/>
            <person name="Ramos J.L."/>
            <person name="Gallego J.R."/>
            <person name="Llorente I."/>
            <person name="Martins Dos Santos V.A."/>
            <person name="Jensen O.N."/>
            <person name="Pelaez A.I."/>
            <person name="Sanchez J."/>
            <person name="Ferrer M."/>
        </authorList>
    </citation>
    <scope>NUCLEOTIDE SEQUENCE</scope>
</reference>
<accession>T1C5C8</accession>
<sequence length="57" mass="6490">MIADAMHTQTETARFITEDKKADYVFTVKKNQPTMFEDIASLPWEAFPPSANGLDNR</sequence>
<proteinExistence type="predicted"/>
<dbReference type="EMBL" id="AUZX01002575">
    <property type="protein sequence ID" value="EQD76058.1"/>
    <property type="molecule type" value="Genomic_DNA"/>
</dbReference>
<organism evidence="1">
    <name type="scientific">mine drainage metagenome</name>
    <dbReference type="NCBI Taxonomy" id="410659"/>
    <lineage>
        <taxon>unclassified sequences</taxon>
        <taxon>metagenomes</taxon>
        <taxon>ecological metagenomes</taxon>
    </lineage>
</organism>
<gene>
    <name evidence="1" type="ORF">B1A_03501</name>
</gene>
<dbReference type="AlphaFoldDB" id="T1C5C8"/>
<comment type="caution">
    <text evidence="1">The sequence shown here is derived from an EMBL/GenBank/DDBJ whole genome shotgun (WGS) entry which is preliminary data.</text>
</comment>
<protein>
    <submittedName>
        <fullName evidence="1">Transposase tnpA</fullName>
    </submittedName>
</protein>
<name>T1C5C8_9ZZZZ</name>
<evidence type="ECO:0000313" key="1">
    <source>
        <dbReference type="EMBL" id="EQD76058.1"/>
    </source>
</evidence>